<accession>A0A0F9AN06</accession>
<reference evidence="1" key="1">
    <citation type="journal article" date="2015" name="Nature">
        <title>Complex archaea that bridge the gap between prokaryotes and eukaryotes.</title>
        <authorList>
            <person name="Spang A."/>
            <person name="Saw J.H."/>
            <person name="Jorgensen S.L."/>
            <person name="Zaremba-Niedzwiedzka K."/>
            <person name="Martijn J."/>
            <person name="Lind A.E."/>
            <person name="van Eijk R."/>
            <person name="Schleper C."/>
            <person name="Guy L."/>
            <person name="Ettema T.J."/>
        </authorList>
    </citation>
    <scope>NUCLEOTIDE SEQUENCE</scope>
</reference>
<proteinExistence type="predicted"/>
<feature type="non-terminal residue" evidence="1">
    <location>
        <position position="1"/>
    </location>
</feature>
<organism evidence="1">
    <name type="scientific">marine sediment metagenome</name>
    <dbReference type="NCBI Taxonomy" id="412755"/>
    <lineage>
        <taxon>unclassified sequences</taxon>
        <taxon>metagenomes</taxon>
        <taxon>ecological metagenomes</taxon>
    </lineage>
</organism>
<comment type="caution">
    <text evidence="1">The sequence shown here is derived from an EMBL/GenBank/DDBJ whole genome shotgun (WGS) entry which is preliminary data.</text>
</comment>
<protein>
    <submittedName>
        <fullName evidence="1">Uncharacterized protein</fullName>
    </submittedName>
</protein>
<evidence type="ECO:0000313" key="1">
    <source>
        <dbReference type="EMBL" id="KKL11014.1"/>
    </source>
</evidence>
<gene>
    <name evidence="1" type="ORF">LCGC14_2550080</name>
</gene>
<dbReference type="AlphaFoldDB" id="A0A0F9AN06"/>
<sequence>YYCLDRVTKENYNEIREKAKTGAPESMKAMVKGNAGTRAEVIDIRELRLGTYNVELKAGFALLDAPVYDGYQRDGAKTILDRIEDSDECLNRCIKGFHFAYDSGDNEAKVRYVCSDPKCLTKKKTAFTRALNAKGQSKKKAEMKAIKEAVEQTVKMDKPRLLLVMETQLQGNHVARGYGGDHFDWLVKRLKIDTKLADMGESKQSLILKKLPGLDKDELLKLLVEFCLISLCYEGDIKTYKVQTTEKLNRMKVGIQTETKPLAQVFTEK</sequence>
<dbReference type="EMBL" id="LAZR01041826">
    <property type="protein sequence ID" value="KKL11014.1"/>
    <property type="molecule type" value="Genomic_DNA"/>
</dbReference>
<name>A0A0F9AN06_9ZZZZ</name>